<accession>A0A510WSP5</accession>
<organism evidence="1 2">
    <name type="scientific">Ligilactobacillus aviarius</name>
    <dbReference type="NCBI Taxonomy" id="1606"/>
    <lineage>
        <taxon>Bacteria</taxon>
        <taxon>Bacillati</taxon>
        <taxon>Bacillota</taxon>
        <taxon>Bacilli</taxon>
        <taxon>Lactobacillales</taxon>
        <taxon>Lactobacillaceae</taxon>
        <taxon>Ligilactobacillus</taxon>
    </lineage>
</organism>
<dbReference type="InterPro" id="IPR019650">
    <property type="entry name" value="DUF2513"/>
</dbReference>
<evidence type="ECO:0000313" key="2">
    <source>
        <dbReference type="Proteomes" id="UP000321722"/>
    </source>
</evidence>
<dbReference type="Proteomes" id="UP000321722">
    <property type="component" value="Unassembled WGS sequence"/>
</dbReference>
<dbReference type="AlphaFoldDB" id="A0A510WSP5"/>
<reference evidence="1 2" key="1">
    <citation type="submission" date="2019-07" db="EMBL/GenBank/DDBJ databases">
        <title>Whole genome shotgun sequence of Lactobacillus aviarius subsp. aviarius NBRC 102162.</title>
        <authorList>
            <person name="Hosoyama A."/>
            <person name="Uohara A."/>
            <person name="Ohji S."/>
            <person name="Ichikawa N."/>
        </authorList>
    </citation>
    <scope>NUCLEOTIDE SEQUENCE [LARGE SCALE GENOMIC DNA]</scope>
    <source>
        <strain evidence="1 2">NBRC 102162</strain>
    </source>
</reference>
<evidence type="ECO:0008006" key="3">
    <source>
        <dbReference type="Google" id="ProtNLM"/>
    </source>
</evidence>
<dbReference type="EMBL" id="BJUI01000016">
    <property type="protein sequence ID" value="GEK42238.1"/>
    <property type="molecule type" value="Genomic_DNA"/>
</dbReference>
<dbReference type="Pfam" id="PF10711">
    <property type="entry name" value="DUF2513"/>
    <property type="match status" value="1"/>
</dbReference>
<gene>
    <name evidence="1" type="ORF">LAV01_10700</name>
</gene>
<name>A0A510WSP5_9LACO</name>
<evidence type="ECO:0000313" key="1">
    <source>
        <dbReference type="EMBL" id="GEK42238.1"/>
    </source>
</evidence>
<keyword evidence="2" id="KW-1185">Reference proteome</keyword>
<comment type="caution">
    <text evidence="1">The sequence shown here is derived from an EMBL/GenBank/DDBJ whole genome shotgun (WGS) entry which is preliminary data.</text>
</comment>
<protein>
    <recommendedName>
        <fullName evidence="3">DUF2513 domain-containing protein</fullName>
    </recommendedName>
</protein>
<proteinExistence type="predicted"/>
<dbReference type="RefSeq" id="WP_057827492.1">
    <property type="nucleotide sequence ID" value="NZ_BAAACL010000017.1"/>
</dbReference>
<dbReference type="GeneID" id="29933896"/>
<sequence>MNNKVYTEFYNIVLNQINDLYPVRNDELLDNLRQNSKLEKLVTKNKIPGNKIIFEINQIVLNLIDDGLVRGTVQQTKDGYLFKIDGLTTQGHDYLSAANTPEIWKRIKKSLHENGIPLTPRTALNQFIKLFF</sequence>